<dbReference type="AlphaFoldDB" id="A0AAV3QJF9"/>
<dbReference type="EMBL" id="BAABME010004821">
    <property type="protein sequence ID" value="GAA0163680.1"/>
    <property type="molecule type" value="Genomic_DNA"/>
</dbReference>
<protein>
    <submittedName>
        <fullName evidence="2">Uncharacterized protein</fullName>
    </submittedName>
</protein>
<feature type="compositionally biased region" description="Basic and acidic residues" evidence="1">
    <location>
        <begin position="163"/>
        <end position="179"/>
    </location>
</feature>
<evidence type="ECO:0000313" key="3">
    <source>
        <dbReference type="Proteomes" id="UP001454036"/>
    </source>
</evidence>
<name>A0AAV3QJF9_LITER</name>
<comment type="caution">
    <text evidence="2">The sequence shown here is derived from an EMBL/GenBank/DDBJ whole genome shotgun (WGS) entry which is preliminary data.</text>
</comment>
<proteinExistence type="predicted"/>
<organism evidence="2 3">
    <name type="scientific">Lithospermum erythrorhizon</name>
    <name type="common">Purple gromwell</name>
    <name type="synonym">Lithospermum officinale var. erythrorhizon</name>
    <dbReference type="NCBI Taxonomy" id="34254"/>
    <lineage>
        <taxon>Eukaryota</taxon>
        <taxon>Viridiplantae</taxon>
        <taxon>Streptophyta</taxon>
        <taxon>Embryophyta</taxon>
        <taxon>Tracheophyta</taxon>
        <taxon>Spermatophyta</taxon>
        <taxon>Magnoliopsida</taxon>
        <taxon>eudicotyledons</taxon>
        <taxon>Gunneridae</taxon>
        <taxon>Pentapetalae</taxon>
        <taxon>asterids</taxon>
        <taxon>lamiids</taxon>
        <taxon>Boraginales</taxon>
        <taxon>Boraginaceae</taxon>
        <taxon>Boraginoideae</taxon>
        <taxon>Lithospermeae</taxon>
        <taxon>Lithospermum</taxon>
    </lineage>
</organism>
<dbReference type="Proteomes" id="UP001454036">
    <property type="component" value="Unassembled WGS sequence"/>
</dbReference>
<feature type="region of interest" description="Disordered" evidence="1">
    <location>
        <begin position="161"/>
        <end position="185"/>
    </location>
</feature>
<evidence type="ECO:0000256" key="1">
    <source>
        <dbReference type="SAM" id="MobiDB-lite"/>
    </source>
</evidence>
<gene>
    <name evidence="2" type="ORF">LIER_19485</name>
</gene>
<reference evidence="2 3" key="1">
    <citation type="submission" date="2024-01" db="EMBL/GenBank/DDBJ databases">
        <title>The complete chloroplast genome sequence of Lithospermum erythrorhizon: insights into the phylogenetic relationship among Boraginaceae species and the maternal lineages of purple gromwells.</title>
        <authorList>
            <person name="Okada T."/>
            <person name="Watanabe K."/>
        </authorList>
    </citation>
    <scope>NUCLEOTIDE SEQUENCE [LARGE SCALE GENOMIC DNA]</scope>
</reference>
<accession>A0AAV3QJF9</accession>
<sequence length="389" mass="44234">MAFHCTLPCNPFSFDKRVVLYHSVDFKGPSSSLWEMHVSRGFLKEASEFLFRRHVFLVASGGSVLSVKGLTSAKKSYPKRLTLLSLVNFPQNLSIMGYDNRCVLAILRIRSGVTGNHPGRGRSSRGGHLRVRAIRATKEGLTKKKKKRTLVKGVTLPANSEATLKDRPATSENRDKQSEDPTILRNSLPVEIEHADLHHVREYFSILSSIEVRLPLGADRIDRPLVARGEVEGPLSPGWTSVYVEDFTYSLHFPLSPFTNELLIVLNRAPSQVHPLGWLYITVFHMIYLIVRVKPNMPLLCQLFTVAHKGVLTSFSHAKGWNIFMDNKTRKVLETRWLSLWFLLKGGMDARVPKEWIHAMWADKPRALPTDDTFASLEKLKMVFKQRMH</sequence>
<evidence type="ECO:0000313" key="2">
    <source>
        <dbReference type="EMBL" id="GAA0163680.1"/>
    </source>
</evidence>
<keyword evidence="3" id="KW-1185">Reference proteome</keyword>